<dbReference type="PIRSF" id="PIRSF004862">
    <property type="entry name" value="FliF"/>
    <property type="match status" value="1"/>
</dbReference>
<feature type="region of interest" description="Disordered" evidence="10">
    <location>
        <begin position="293"/>
        <end position="331"/>
    </location>
</feature>
<evidence type="ECO:0000256" key="9">
    <source>
        <dbReference type="PIRNR" id="PIRNR004862"/>
    </source>
</evidence>
<keyword evidence="15" id="KW-1185">Reference proteome</keyword>
<evidence type="ECO:0000256" key="8">
    <source>
        <dbReference type="ARBA" id="ARBA00023143"/>
    </source>
</evidence>
<gene>
    <name evidence="14" type="primary">fliF</name>
    <name evidence="14" type="ORF">C1280_12200</name>
</gene>
<dbReference type="GO" id="GO:0003774">
    <property type="term" value="F:cytoskeletal motor activity"/>
    <property type="evidence" value="ECO:0007669"/>
    <property type="project" value="InterPro"/>
</dbReference>
<proteinExistence type="inferred from homology"/>
<protein>
    <recommendedName>
        <fullName evidence="9">Flagellar M-ring protein</fullName>
    </recommendedName>
</protein>
<dbReference type="Pfam" id="PF01514">
    <property type="entry name" value="YscJ_FliF"/>
    <property type="match status" value="1"/>
</dbReference>
<dbReference type="RefSeq" id="WP_010035303.1">
    <property type="nucleotide sequence ID" value="NZ_CP025958.1"/>
</dbReference>
<dbReference type="PANTHER" id="PTHR30046">
    <property type="entry name" value="FLAGELLAR M-RING PROTEIN"/>
    <property type="match status" value="1"/>
</dbReference>
<dbReference type="PANTHER" id="PTHR30046:SF0">
    <property type="entry name" value="FLAGELLAR M-RING PROTEIN"/>
    <property type="match status" value="1"/>
</dbReference>
<dbReference type="InterPro" id="IPR013556">
    <property type="entry name" value="Flag_M-ring_C"/>
</dbReference>
<dbReference type="Gene3D" id="3.30.300.30">
    <property type="match status" value="1"/>
</dbReference>
<feature type="compositionally biased region" description="Low complexity" evidence="10">
    <location>
        <begin position="459"/>
        <end position="478"/>
    </location>
</feature>
<keyword evidence="6 11" id="KW-1133">Transmembrane helix</keyword>
<dbReference type="EMBL" id="CP025958">
    <property type="protein sequence ID" value="AWM37672.1"/>
    <property type="molecule type" value="Genomic_DNA"/>
</dbReference>
<comment type="function">
    <text evidence="9">The M ring may be actively involved in energy transduction.</text>
</comment>
<feature type="domain" description="Flagellar M-ring N-terminal" evidence="12">
    <location>
        <begin position="56"/>
        <end position="220"/>
    </location>
</feature>
<feature type="domain" description="Flagellar M-ring C-terminal" evidence="13">
    <location>
        <begin position="253"/>
        <end position="404"/>
    </location>
</feature>
<evidence type="ECO:0000256" key="5">
    <source>
        <dbReference type="ARBA" id="ARBA00022692"/>
    </source>
</evidence>
<keyword evidence="5 11" id="KW-0812">Transmembrane</keyword>
<name>A0A2Z3H045_9BACT</name>
<dbReference type="KEGG" id="gog:C1280_12200"/>
<evidence type="ECO:0000256" key="7">
    <source>
        <dbReference type="ARBA" id="ARBA00023136"/>
    </source>
</evidence>
<dbReference type="PRINTS" id="PR01009">
    <property type="entry name" value="FLGMRINGFLIF"/>
</dbReference>
<keyword evidence="8 9" id="KW-0975">Bacterial flagellum</keyword>
<evidence type="ECO:0000256" key="10">
    <source>
        <dbReference type="SAM" id="MobiDB-lite"/>
    </source>
</evidence>
<evidence type="ECO:0000259" key="12">
    <source>
        <dbReference type="Pfam" id="PF01514"/>
    </source>
</evidence>
<comment type="subcellular location">
    <subcellularLocation>
        <location evidence="1 9">Bacterial flagellum basal body</location>
    </subcellularLocation>
    <subcellularLocation>
        <location evidence="2">Cell membrane</location>
        <topology evidence="2">Multi-pass membrane protein</topology>
    </subcellularLocation>
</comment>
<evidence type="ECO:0000313" key="14">
    <source>
        <dbReference type="EMBL" id="AWM37672.1"/>
    </source>
</evidence>
<dbReference type="GO" id="GO:0005886">
    <property type="term" value="C:plasma membrane"/>
    <property type="evidence" value="ECO:0007669"/>
    <property type="project" value="UniProtKB-SubCell"/>
</dbReference>
<comment type="similarity">
    <text evidence="3 9">Belongs to the FliF family.</text>
</comment>
<evidence type="ECO:0000256" key="3">
    <source>
        <dbReference type="ARBA" id="ARBA00007971"/>
    </source>
</evidence>
<feature type="transmembrane region" description="Helical" evidence="11">
    <location>
        <begin position="429"/>
        <end position="451"/>
    </location>
</feature>
<evidence type="ECO:0000256" key="6">
    <source>
        <dbReference type="ARBA" id="ARBA00022989"/>
    </source>
</evidence>
<sequence length="523" mass="55008">MDVFNRLLEQARAYWAGLSAGRRIGVVLSFLGVLLALGAVVYLSPGGRYTPLGAGPLPPEDVSAMRTRLSGDGIPFRLSSGGTGIEVPDERYAEAVVSLAGAGIPARGGKGFEVFDETSLMTTPFVQSVNYQRALQAELARSIMQMESVQSARVMIAKPEPSPFVRDQKNPTASVVIKLKPRMTMNPATAGAIVSLVAHSIEGLRPENVTVMETGGRLLSDPNAAARSGLPTPQLEYIERLETYLSTKAEEMLSKTLGPGRAVIRVSADVNFQKIKERVKTYSPDGRVGVAERTANSTSTGTRAGGVTGATANITRTGGSTANAGSGGGTSKEEVIQTDFLVSETLRDIEEGSGAVTRLSVAALVDLTAADGQAVISQADAEEIIRQAVGFRPGRDSVTIARAPLTGPNAGEPDDTLVRLQRIQTYVSLARNLSVAFAAVLSFLVIGLLLLRRRPVPEAQGATGTEPGAETAGAGPTGPVAPTPPPTTEERRNAELIRFQTMARNEPATVVHVLSVMLGEKSI</sequence>
<dbReference type="GO" id="GO:0071973">
    <property type="term" value="P:bacterial-type flagellum-dependent cell motility"/>
    <property type="evidence" value="ECO:0007669"/>
    <property type="project" value="InterPro"/>
</dbReference>
<keyword evidence="14" id="KW-0969">Cilium</keyword>
<feature type="transmembrane region" description="Helical" evidence="11">
    <location>
        <begin position="24"/>
        <end position="43"/>
    </location>
</feature>
<accession>A0A2Z3H045</accession>
<evidence type="ECO:0000256" key="11">
    <source>
        <dbReference type="SAM" id="Phobius"/>
    </source>
</evidence>
<evidence type="ECO:0000256" key="1">
    <source>
        <dbReference type="ARBA" id="ARBA00004117"/>
    </source>
</evidence>
<keyword evidence="4" id="KW-1003">Cell membrane</keyword>
<keyword evidence="14" id="KW-0966">Cell projection</keyword>
<dbReference type="InterPro" id="IPR043427">
    <property type="entry name" value="YscJ/FliF"/>
</dbReference>
<dbReference type="NCBIfam" id="TIGR00206">
    <property type="entry name" value="fliF"/>
    <property type="match status" value="1"/>
</dbReference>
<evidence type="ECO:0000259" key="13">
    <source>
        <dbReference type="Pfam" id="PF08345"/>
    </source>
</evidence>
<dbReference type="OrthoDB" id="9807026at2"/>
<dbReference type="Pfam" id="PF08345">
    <property type="entry name" value="YscJ_FliF_C"/>
    <property type="match status" value="1"/>
</dbReference>
<evidence type="ECO:0000256" key="4">
    <source>
        <dbReference type="ARBA" id="ARBA00022475"/>
    </source>
</evidence>
<keyword evidence="7 11" id="KW-0472">Membrane</keyword>
<feature type="compositionally biased region" description="Low complexity" evidence="10">
    <location>
        <begin position="309"/>
        <end position="324"/>
    </location>
</feature>
<dbReference type="Proteomes" id="UP000245802">
    <property type="component" value="Chromosome"/>
</dbReference>
<dbReference type="InterPro" id="IPR006182">
    <property type="entry name" value="FliF_N_dom"/>
</dbReference>
<dbReference type="InterPro" id="IPR000067">
    <property type="entry name" value="FlgMring_FliF"/>
</dbReference>
<keyword evidence="14" id="KW-0282">Flagellum</keyword>
<evidence type="ECO:0000256" key="2">
    <source>
        <dbReference type="ARBA" id="ARBA00004651"/>
    </source>
</evidence>
<evidence type="ECO:0000313" key="15">
    <source>
        <dbReference type="Proteomes" id="UP000245802"/>
    </source>
</evidence>
<organism evidence="14 15">
    <name type="scientific">Gemmata obscuriglobus</name>
    <dbReference type="NCBI Taxonomy" id="114"/>
    <lineage>
        <taxon>Bacteria</taxon>
        <taxon>Pseudomonadati</taxon>
        <taxon>Planctomycetota</taxon>
        <taxon>Planctomycetia</taxon>
        <taxon>Gemmatales</taxon>
        <taxon>Gemmataceae</taxon>
        <taxon>Gemmata</taxon>
    </lineage>
</organism>
<dbReference type="InterPro" id="IPR045851">
    <property type="entry name" value="AMP-bd_C_sf"/>
</dbReference>
<dbReference type="AlphaFoldDB" id="A0A2Z3H045"/>
<feature type="region of interest" description="Disordered" evidence="10">
    <location>
        <begin position="459"/>
        <end position="489"/>
    </location>
</feature>
<dbReference type="GO" id="GO:0009431">
    <property type="term" value="C:bacterial-type flagellum basal body, MS ring"/>
    <property type="evidence" value="ECO:0007669"/>
    <property type="project" value="InterPro"/>
</dbReference>
<reference evidence="14 15" key="1">
    <citation type="submission" date="2018-01" db="EMBL/GenBank/DDBJ databases">
        <title>G. obscuriglobus.</title>
        <authorList>
            <person name="Franke J."/>
            <person name="Blomberg W."/>
            <person name="Selmecki A."/>
        </authorList>
    </citation>
    <scope>NUCLEOTIDE SEQUENCE [LARGE SCALE GENOMIC DNA]</scope>
    <source>
        <strain evidence="14 15">DSM 5831</strain>
    </source>
</reference>